<dbReference type="Pfam" id="PF03466">
    <property type="entry name" value="LysR_substrate"/>
    <property type="match status" value="1"/>
</dbReference>
<dbReference type="EMBL" id="NFEH01000118">
    <property type="protein sequence ID" value="OTZ67913.1"/>
    <property type="molecule type" value="Genomic_DNA"/>
</dbReference>
<evidence type="ECO:0000313" key="7">
    <source>
        <dbReference type="EMBL" id="OTZ67913.1"/>
    </source>
</evidence>
<comment type="caution">
    <text evidence="7">The sequence shown here is derived from an EMBL/GenBank/DDBJ whole genome shotgun (WGS) entry which is preliminary data.</text>
</comment>
<evidence type="ECO:0000256" key="4">
    <source>
        <dbReference type="ARBA" id="ARBA00023125"/>
    </source>
</evidence>
<proteinExistence type="inferred from homology"/>
<keyword evidence="4" id="KW-0238">DNA-binding</keyword>
<gene>
    <name evidence="7" type="ORF">BK769_29255</name>
</gene>
<dbReference type="PROSITE" id="PS50931">
    <property type="entry name" value="HTH_LYSR"/>
    <property type="match status" value="1"/>
</dbReference>
<sequence>MNIGWYHSFLSVAKHLSYRKASEELYIGKTTIFQQIKHLEEHLQTKLFKSDKKQLRLTKTGKALVPIAQNFVKIYEQGVEELRNEESEFSTSLSIGISPYVANYIFSNFLPILFEKAPNLSVSVKMIAKNDIVSKLENRELDVVISRIDPFSLKVKSDKIYEGNMKLLVPDVGENENMEKEKYYLEKYHILCDSHPKHWEKLRTEILSKVPQANFRTVENVLISESLIKSNFGVSYLPIHILRNRSDIGVKVIETKLFPELKSFVYFSTLEENLRINNFKEMFTDFIKECSNFTL</sequence>
<dbReference type="CDD" id="cd05466">
    <property type="entry name" value="PBP2_LTTR_substrate"/>
    <property type="match status" value="1"/>
</dbReference>
<accession>A0A9X6JJK9</accession>
<dbReference type="AlphaFoldDB" id="A0A9X6JJK9"/>
<dbReference type="RefSeq" id="WP_086392588.1">
    <property type="nucleotide sequence ID" value="NZ_NFEH01000118.1"/>
</dbReference>
<evidence type="ECO:0000256" key="5">
    <source>
        <dbReference type="ARBA" id="ARBA00023163"/>
    </source>
</evidence>
<dbReference type="InterPro" id="IPR000847">
    <property type="entry name" value="LysR_HTH_N"/>
</dbReference>
<dbReference type="PANTHER" id="PTHR30126:SF64">
    <property type="entry name" value="HTH-TYPE TRANSCRIPTIONAL REGULATOR CITR"/>
    <property type="match status" value="1"/>
</dbReference>
<evidence type="ECO:0000256" key="3">
    <source>
        <dbReference type="ARBA" id="ARBA00023015"/>
    </source>
</evidence>
<dbReference type="InterPro" id="IPR036390">
    <property type="entry name" value="WH_DNA-bd_sf"/>
</dbReference>
<dbReference type="InterPro" id="IPR005119">
    <property type="entry name" value="LysR_subst-bd"/>
</dbReference>
<dbReference type="Gene3D" id="1.10.10.10">
    <property type="entry name" value="Winged helix-like DNA-binding domain superfamily/Winged helix DNA-binding domain"/>
    <property type="match status" value="1"/>
</dbReference>
<dbReference type="Proteomes" id="UP000195087">
    <property type="component" value="Unassembled WGS sequence"/>
</dbReference>
<evidence type="ECO:0000313" key="8">
    <source>
        <dbReference type="Proteomes" id="UP000195087"/>
    </source>
</evidence>
<feature type="domain" description="HTH lysR-type" evidence="6">
    <location>
        <begin position="1"/>
        <end position="58"/>
    </location>
</feature>
<organism evidence="7 8">
    <name type="scientific">Bacillus thuringiensis serovar kumamotoensis</name>
    <dbReference type="NCBI Taxonomy" id="132267"/>
    <lineage>
        <taxon>Bacteria</taxon>
        <taxon>Bacillati</taxon>
        <taxon>Bacillota</taxon>
        <taxon>Bacilli</taxon>
        <taxon>Bacillales</taxon>
        <taxon>Bacillaceae</taxon>
        <taxon>Bacillus</taxon>
        <taxon>Bacillus cereus group</taxon>
    </lineage>
</organism>
<dbReference type="Gene3D" id="3.40.190.290">
    <property type="match status" value="1"/>
</dbReference>
<dbReference type="InterPro" id="IPR036388">
    <property type="entry name" value="WH-like_DNA-bd_sf"/>
</dbReference>
<dbReference type="SUPFAM" id="SSF46785">
    <property type="entry name" value="Winged helix' DNA-binding domain"/>
    <property type="match status" value="1"/>
</dbReference>
<keyword evidence="5" id="KW-0804">Transcription</keyword>
<name>A0A9X6JJK9_BACUK</name>
<evidence type="ECO:0000259" key="6">
    <source>
        <dbReference type="PROSITE" id="PS50931"/>
    </source>
</evidence>
<evidence type="ECO:0000256" key="1">
    <source>
        <dbReference type="ARBA" id="ARBA00009437"/>
    </source>
</evidence>
<dbReference type="SUPFAM" id="SSF53850">
    <property type="entry name" value="Periplasmic binding protein-like II"/>
    <property type="match status" value="1"/>
</dbReference>
<keyword evidence="3" id="KW-0805">Transcription regulation</keyword>
<dbReference type="Pfam" id="PF00126">
    <property type="entry name" value="HTH_1"/>
    <property type="match status" value="1"/>
</dbReference>
<dbReference type="PANTHER" id="PTHR30126">
    <property type="entry name" value="HTH-TYPE TRANSCRIPTIONAL REGULATOR"/>
    <property type="match status" value="1"/>
</dbReference>
<evidence type="ECO:0000256" key="2">
    <source>
        <dbReference type="ARBA" id="ARBA00018718"/>
    </source>
</evidence>
<dbReference type="GO" id="GO:0000976">
    <property type="term" value="F:transcription cis-regulatory region binding"/>
    <property type="evidence" value="ECO:0007669"/>
    <property type="project" value="TreeGrafter"/>
</dbReference>
<reference evidence="7 8" key="1">
    <citation type="submission" date="2016-10" db="EMBL/GenBank/DDBJ databases">
        <title>Comparative genomics of Bacillus thuringiensis reveals a path to pathogens against multiple invertebrate hosts.</title>
        <authorList>
            <person name="Zheng J."/>
            <person name="Gao Q."/>
            <person name="Liu H."/>
            <person name="Peng D."/>
            <person name="Ruan L."/>
            <person name="Sun M."/>
        </authorList>
    </citation>
    <scope>NUCLEOTIDE SEQUENCE [LARGE SCALE GENOMIC DNA]</scope>
    <source>
        <strain evidence="7">BGSC 4W1</strain>
    </source>
</reference>
<dbReference type="GO" id="GO:0003700">
    <property type="term" value="F:DNA-binding transcription factor activity"/>
    <property type="evidence" value="ECO:0007669"/>
    <property type="project" value="InterPro"/>
</dbReference>
<comment type="similarity">
    <text evidence="1">Belongs to the LysR transcriptional regulatory family.</text>
</comment>
<protein>
    <recommendedName>
        <fullName evidence="2">HTH-type transcriptional regulator CzcR</fullName>
    </recommendedName>
</protein>